<protein>
    <submittedName>
        <fullName evidence="1">Uncharacterized protein</fullName>
    </submittedName>
</protein>
<reference evidence="1" key="1">
    <citation type="journal article" date="2021" name="Front. Microbiol.">
        <title>Comprehensive Comparative Genomics and Phenotyping of Methylobacterium Species.</title>
        <authorList>
            <person name="Alessa O."/>
            <person name="Ogura Y."/>
            <person name="Fujitani Y."/>
            <person name="Takami H."/>
            <person name="Hayashi T."/>
            <person name="Sahin N."/>
            <person name="Tani A."/>
        </authorList>
    </citation>
    <scope>NUCLEOTIDE SEQUENCE</scope>
    <source>
        <strain evidence="1">DSM 17168</strain>
    </source>
</reference>
<name>A0ABQ4SJP5_9HYPH</name>
<dbReference type="InterPro" id="IPR045499">
    <property type="entry name" value="DUF6492"/>
</dbReference>
<dbReference type="Proteomes" id="UP001055153">
    <property type="component" value="Unassembled WGS sequence"/>
</dbReference>
<gene>
    <name evidence="1" type="ORF">GMJLKIPL_4500</name>
</gene>
<organism evidence="1 2">
    <name type="scientific">Methylobacterium isbiliense</name>
    <dbReference type="NCBI Taxonomy" id="315478"/>
    <lineage>
        <taxon>Bacteria</taxon>
        <taxon>Pseudomonadati</taxon>
        <taxon>Pseudomonadota</taxon>
        <taxon>Alphaproteobacteria</taxon>
        <taxon>Hyphomicrobiales</taxon>
        <taxon>Methylobacteriaceae</taxon>
        <taxon>Methylobacterium</taxon>
    </lineage>
</organism>
<dbReference type="Pfam" id="PF20102">
    <property type="entry name" value="DUF6492"/>
    <property type="match status" value="1"/>
</dbReference>
<dbReference type="EMBL" id="BPQQ01000058">
    <property type="protein sequence ID" value="GJE02551.1"/>
    <property type="molecule type" value="Genomic_DNA"/>
</dbReference>
<reference evidence="1" key="2">
    <citation type="submission" date="2021-08" db="EMBL/GenBank/DDBJ databases">
        <authorList>
            <person name="Tani A."/>
            <person name="Ola A."/>
            <person name="Ogura Y."/>
            <person name="Katsura K."/>
            <person name="Hayashi T."/>
        </authorList>
    </citation>
    <scope>NUCLEOTIDE SEQUENCE</scope>
    <source>
        <strain evidence="1">DSM 17168</strain>
    </source>
</reference>
<evidence type="ECO:0000313" key="2">
    <source>
        <dbReference type="Proteomes" id="UP001055153"/>
    </source>
</evidence>
<evidence type="ECO:0000313" key="1">
    <source>
        <dbReference type="EMBL" id="GJE02551.1"/>
    </source>
</evidence>
<sequence length="282" mass="32639">MRCDLVVVIYEEELELAELQAKTIARFIDAQSVNRLIYCINDEDPSTSSRFMRDSIFPVLARAGISTLECRRDHFTLKTGRGYCLQQVQKLEVSFRVQTDFYVVLDTKNFLVKHFDLNELFSGPYPAVFLETYEETDFRRYMKNMYLSYWGTEEPYDNVALPAMATPFVFNTAFVRSMIDAVEKKEGMPFGIFFEERFGAGGGYSEFLLYSSYLYNFQQRANLTEKLSHTSWGESVISPDEIHLLVEGARNNPSWKMCGIHKGRFDPVAQRTLEEIRKAIGL</sequence>
<comment type="caution">
    <text evidence="1">The sequence shown here is derived from an EMBL/GenBank/DDBJ whole genome shotgun (WGS) entry which is preliminary data.</text>
</comment>
<accession>A0ABQ4SJP5</accession>
<keyword evidence="2" id="KW-1185">Reference proteome</keyword>
<proteinExistence type="predicted"/>